<dbReference type="KEGG" id="chya:V22_01210"/>
<organism evidence="2 3">
    <name type="scientific">Calycomorphotria hydatis</name>
    <dbReference type="NCBI Taxonomy" id="2528027"/>
    <lineage>
        <taxon>Bacteria</taxon>
        <taxon>Pseudomonadati</taxon>
        <taxon>Planctomycetota</taxon>
        <taxon>Planctomycetia</taxon>
        <taxon>Planctomycetales</taxon>
        <taxon>Planctomycetaceae</taxon>
        <taxon>Calycomorphotria</taxon>
    </lineage>
</organism>
<accession>A0A517T3G9</accession>
<dbReference type="EMBL" id="CP036316">
    <property type="protein sequence ID" value="QDT62923.1"/>
    <property type="molecule type" value="Genomic_DNA"/>
</dbReference>
<dbReference type="RefSeq" id="WP_145258823.1">
    <property type="nucleotide sequence ID" value="NZ_CP036316.1"/>
</dbReference>
<keyword evidence="3" id="KW-1185">Reference proteome</keyword>
<evidence type="ECO:0000313" key="2">
    <source>
        <dbReference type="EMBL" id="QDT62923.1"/>
    </source>
</evidence>
<evidence type="ECO:0000313" key="3">
    <source>
        <dbReference type="Proteomes" id="UP000319976"/>
    </source>
</evidence>
<dbReference type="AlphaFoldDB" id="A0A517T3G9"/>
<sequence precursor="true">MHCLGMVLFCALVIALPMTAVAEEPTPLFTPQATPELFQPTEQDDPHWVDETEPMVIRAQSVSAGQLSVSFAELLNSGVGAGNHLVSSLAQGTLPTLRGLTGSKGRLRFDYLYSDDAQRYGGQIVTQTFTGLGIDAEGYQWNPKDPALNNFWTGDVNVIFSTSAIPRMKVRSGAGTAFIDQGHQGDQRFGYNITHGVDVYLLGKGMVTGEIDYGKIDSDNLLHYRIAYGITLLSLEAFVGYESYKLGNLKYDGVVAGVSMWY</sequence>
<keyword evidence="1" id="KW-0732">Signal</keyword>
<feature type="chain" id="PRO_5021709644" evidence="1">
    <location>
        <begin position="23"/>
        <end position="262"/>
    </location>
</feature>
<evidence type="ECO:0000256" key="1">
    <source>
        <dbReference type="SAM" id="SignalP"/>
    </source>
</evidence>
<proteinExistence type="predicted"/>
<reference evidence="2 3" key="1">
    <citation type="submission" date="2019-02" db="EMBL/GenBank/DDBJ databases">
        <title>Deep-cultivation of Planctomycetes and their phenomic and genomic characterization uncovers novel biology.</title>
        <authorList>
            <person name="Wiegand S."/>
            <person name="Jogler M."/>
            <person name="Boedeker C."/>
            <person name="Pinto D."/>
            <person name="Vollmers J."/>
            <person name="Rivas-Marin E."/>
            <person name="Kohn T."/>
            <person name="Peeters S.H."/>
            <person name="Heuer A."/>
            <person name="Rast P."/>
            <person name="Oberbeckmann S."/>
            <person name="Bunk B."/>
            <person name="Jeske O."/>
            <person name="Meyerdierks A."/>
            <person name="Storesund J.E."/>
            <person name="Kallscheuer N."/>
            <person name="Luecker S."/>
            <person name="Lage O.M."/>
            <person name="Pohl T."/>
            <person name="Merkel B.J."/>
            <person name="Hornburger P."/>
            <person name="Mueller R.-W."/>
            <person name="Bruemmer F."/>
            <person name="Labrenz M."/>
            <person name="Spormann A.M."/>
            <person name="Op den Camp H."/>
            <person name="Overmann J."/>
            <person name="Amann R."/>
            <person name="Jetten M.S.M."/>
            <person name="Mascher T."/>
            <person name="Medema M.H."/>
            <person name="Devos D.P."/>
            <person name="Kaster A.-K."/>
            <person name="Ovreas L."/>
            <person name="Rohde M."/>
            <person name="Galperin M.Y."/>
            <person name="Jogler C."/>
        </authorList>
    </citation>
    <scope>NUCLEOTIDE SEQUENCE [LARGE SCALE GENOMIC DNA]</scope>
    <source>
        <strain evidence="2 3">V22</strain>
    </source>
</reference>
<dbReference type="Proteomes" id="UP000319976">
    <property type="component" value="Chromosome"/>
</dbReference>
<feature type="signal peptide" evidence="1">
    <location>
        <begin position="1"/>
        <end position="22"/>
    </location>
</feature>
<name>A0A517T3G9_9PLAN</name>
<protein>
    <submittedName>
        <fullName evidence="2">Uncharacterized protein</fullName>
    </submittedName>
</protein>
<dbReference type="OrthoDB" id="272730at2"/>
<gene>
    <name evidence="2" type="ORF">V22_01210</name>
</gene>